<sequence>MSDITLETPEQLPKLVTHQRPLPSEPNIVGESPLHHADLDSIATQGPQVGGVHFCEHKLLGLLTLRCTPSSEQQSEITALLSVALPMKPLTSVVNGDISVRWVGPDEWLIIVPGEQAFDIETRFFETLSGHFSLVNISGGSTVFDVSGDHVVDMLKKSIPVDLHIREFPVGKVVSTIFAKSGAIICRLGDNHFELVVRRSFADYLWLWIQDASREYGLVVKAT</sequence>
<gene>
    <name evidence="1" type="ORF">A8139_15795</name>
</gene>
<name>A0A2Z4PV04_9GAMM</name>
<evidence type="ECO:0000313" key="2">
    <source>
        <dbReference type="Proteomes" id="UP000249898"/>
    </source>
</evidence>
<reference evidence="1 2" key="1">
    <citation type="submission" date="2016-06" db="EMBL/GenBank/DDBJ databases">
        <title>The sequenced genome of the ice-adhering bacterium Marinomonas primoryensis, from Antarctica.</title>
        <authorList>
            <person name="Graham L."/>
            <person name="Vance T.D.R."/>
            <person name="Davies P.L."/>
        </authorList>
    </citation>
    <scope>NUCLEOTIDE SEQUENCE [LARGE SCALE GENOMIC DNA]</scope>
    <source>
        <strain evidence="1 2">AceL</strain>
    </source>
</reference>
<dbReference type="InterPro" id="IPR027266">
    <property type="entry name" value="TrmE/GcvT-like"/>
</dbReference>
<dbReference type="Gene3D" id="3.30.1360.120">
    <property type="entry name" value="Probable tRNA modification gtpase trme, domain 1"/>
    <property type="match status" value="1"/>
</dbReference>
<dbReference type="OrthoDB" id="9814782at2"/>
<dbReference type="RefSeq" id="WP_112139627.1">
    <property type="nucleotide sequence ID" value="NZ_CP016181.1"/>
</dbReference>
<dbReference type="AlphaFoldDB" id="A0A2Z4PV04"/>
<protein>
    <submittedName>
        <fullName evidence="1">Sarcosine oxidase subunit gamma</fullName>
    </submittedName>
</protein>
<dbReference type="Proteomes" id="UP000249898">
    <property type="component" value="Chromosome"/>
</dbReference>
<dbReference type="InterPro" id="IPR007375">
    <property type="entry name" value="SoxG"/>
</dbReference>
<evidence type="ECO:0000313" key="1">
    <source>
        <dbReference type="EMBL" id="AWY01255.1"/>
    </source>
</evidence>
<dbReference type="EMBL" id="CP016181">
    <property type="protein sequence ID" value="AWY01255.1"/>
    <property type="molecule type" value="Genomic_DNA"/>
</dbReference>
<dbReference type="Pfam" id="PF04268">
    <property type="entry name" value="SoxG"/>
    <property type="match status" value="1"/>
</dbReference>
<accession>A0A2Z4PV04</accession>
<organism evidence="1 2">
    <name type="scientific">Marinomonas primoryensis</name>
    <dbReference type="NCBI Taxonomy" id="178399"/>
    <lineage>
        <taxon>Bacteria</taxon>
        <taxon>Pseudomonadati</taxon>
        <taxon>Pseudomonadota</taxon>
        <taxon>Gammaproteobacteria</taxon>
        <taxon>Oceanospirillales</taxon>
        <taxon>Oceanospirillaceae</taxon>
        <taxon>Marinomonas</taxon>
    </lineage>
</organism>
<dbReference type="Gene3D" id="3.30.70.1520">
    <property type="entry name" value="Heterotetrameric sarcosine oxidase"/>
    <property type="match status" value="1"/>
</dbReference>
<dbReference type="SUPFAM" id="SSF103025">
    <property type="entry name" value="Folate-binding domain"/>
    <property type="match status" value="1"/>
</dbReference>
<proteinExistence type="predicted"/>